<protein>
    <recommendedName>
        <fullName evidence="4">DUF3887 domain-containing protein</fullName>
    </recommendedName>
</protein>
<dbReference type="AlphaFoldDB" id="A0A365P201"/>
<dbReference type="OrthoDB" id="1367364at2"/>
<dbReference type="EMBL" id="QLST01000007">
    <property type="protein sequence ID" value="RBA28472.1"/>
    <property type="molecule type" value="Genomic_DNA"/>
</dbReference>
<gene>
    <name evidence="2" type="ORF">DPN68_07110</name>
</gene>
<evidence type="ECO:0000256" key="1">
    <source>
        <dbReference type="SAM" id="SignalP"/>
    </source>
</evidence>
<dbReference type="Proteomes" id="UP000253319">
    <property type="component" value="Unassembled WGS sequence"/>
</dbReference>
<feature type="signal peptide" evidence="1">
    <location>
        <begin position="1"/>
        <end position="22"/>
    </location>
</feature>
<evidence type="ECO:0000313" key="3">
    <source>
        <dbReference type="Proteomes" id="UP000253319"/>
    </source>
</evidence>
<evidence type="ECO:0000313" key="2">
    <source>
        <dbReference type="EMBL" id="RBA28472.1"/>
    </source>
</evidence>
<keyword evidence="3" id="KW-1185">Reference proteome</keyword>
<organism evidence="2 3">
    <name type="scientific">Flavobacterium tibetense</name>
    <dbReference type="NCBI Taxonomy" id="2233533"/>
    <lineage>
        <taxon>Bacteria</taxon>
        <taxon>Pseudomonadati</taxon>
        <taxon>Bacteroidota</taxon>
        <taxon>Flavobacteriia</taxon>
        <taxon>Flavobacteriales</taxon>
        <taxon>Flavobacteriaceae</taxon>
        <taxon>Flavobacterium</taxon>
    </lineage>
</organism>
<name>A0A365P201_9FLAO</name>
<proteinExistence type="predicted"/>
<evidence type="ECO:0008006" key="4">
    <source>
        <dbReference type="Google" id="ProtNLM"/>
    </source>
</evidence>
<dbReference type="RefSeq" id="WP_113988961.1">
    <property type="nucleotide sequence ID" value="NZ_QLST01000007.1"/>
</dbReference>
<reference evidence="2 3" key="1">
    <citation type="submission" date="2018-06" db="EMBL/GenBank/DDBJ databases">
        <title>Flavobacterium tibetense sp. nov., isolated from a wetland YonghuCo on Tibetan Plateau.</title>
        <authorList>
            <person name="Xing P."/>
            <person name="Phurbu D."/>
            <person name="Lu H."/>
        </authorList>
    </citation>
    <scope>NUCLEOTIDE SEQUENCE [LARGE SCALE GENOMIC DNA]</scope>
    <source>
        <strain evidence="2 3">YH5</strain>
    </source>
</reference>
<comment type="caution">
    <text evidence="2">The sequence shown here is derived from an EMBL/GenBank/DDBJ whole genome shotgun (WGS) entry which is preliminary data.</text>
</comment>
<feature type="chain" id="PRO_5016735283" description="DUF3887 domain-containing protein" evidence="1">
    <location>
        <begin position="23"/>
        <end position="147"/>
    </location>
</feature>
<accession>A0A365P201</accession>
<sequence length="147" mass="17445">MKIQTKLITCILIFFLSTNLTKAQSTINEITNEFFKVYEKNPKKAVDYIFSTNNWMSREKNYDVENVKSQLSNFIGLVGDYYGYEKITEKNLGESLKLVSYIIKYDRQPIRFTFLFYKPKDVWKIQNFKFDDNLDAEIEESAKINNL</sequence>
<keyword evidence="1" id="KW-0732">Signal</keyword>